<name>A0AAN6ERL2_EXODE</name>
<reference evidence="1" key="1">
    <citation type="submission" date="2023-01" db="EMBL/GenBank/DDBJ databases">
        <title>Exophiala dermititidis isolated from Cystic Fibrosis Patient.</title>
        <authorList>
            <person name="Kurbessoian T."/>
            <person name="Crocker A."/>
            <person name="Murante D."/>
            <person name="Hogan D.A."/>
            <person name="Stajich J.E."/>
        </authorList>
    </citation>
    <scope>NUCLEOTIDE SEQUENCE</scope>
    <source>
        <strain evidence="1">Ex8</strain>
    </source>
</reference>
<sequence length="91" mass="10303">MPQKTLFRLFQNHARSISEGKQYKISDEDRAKLAQREVTQNLSHDIPAIIDGLNRARLVLDGVISFAHPVDSPSLPHGDNHLARNMMNKQC</sequence>
<comment type="caution">
    <text evidence="1">The sequence shown here is derived from an EMBL/GenBank/DDBJ whole genome shotgun (WGS) entry which is preliminary data.</text>
</comment>
<evidence type="ECO:0000313" key="1">
    <source>
        <dbReference type="EMBL" id="KAJ8989884.1"/>
    </source>
</evidence>
<evidence type="ECO:0000313" key="2">
    <source>
        <dbReference type="Proteomes" id="UP001161757"/>
    </source>
</evidence>
<dbReference type="AlphaFoldDB" id="A0AAN6ERL2"/>
<protein>
    <submittedName>
        <fullName evidence="1">Uncharacterized protein</fullName>
    </submittedName>
</protein>
<gene>
    <name evidence="1" type="ORF">HRR80_006025</name>
</gene>
<accession>A0AAN6ERL2</accession>
<organism evidence="1 2">
    <name type="scientific">Exophiala dermatitidis</name>
    <name type="common">Black yeast-like fungus</name>
    <name type="synonym">Wangiella dermatitidis</name>
    <dbReference type="NCBI Taxonomy" id="5970"/>
    <lineage>
        <taxon>Eukaryota</taxon>
        <taxon>Fungi</taxon>
        <taxon>Dikarya</taxon>
        <taxon>Ascomycota</taxon>
        <taxon>Pezizomycotina</taxon>
        <taxon>Eurotiomycetes</taxon>
        <taxon>Chaetothyriomycetidae</taxon>
        <taxon>Chaetothyriales</taxon>
        <taxon>Herpotrichiellaceae</taxon>
        <taxon>Exophiala</taxon>
    </lineage>
</organism>
<dbReference type="EMBL" id="JAJGCB010000012">
    <property type="protein sequence ID" value="KAJ8989884.1"/>
    <property type="molecule type" value="Genomic_DNA"/>
</dbReference>
<dbReference type="Proteomes" id="UP001161757">
    <property type="component" value="Unassembled WGS sequence"/>
</dbReference>
<proteinExistence type="predicted"/>